<evidence type="ECO:0000313" key="1">
    <source>
        <dbReference type="EMBL" id="GFY66632.1"/>
    </source>
</evidence>
<gene>
    <name evidence="1" type="primary">AVEN_237194_1</name>
    <name evidence="1" type="ORF">TNIN_482111</name>
</gene>
<reference evidence="1" key="1">
    <citation type="submission" date="2020-08" db="EMBL/GenBank/DDBJ databases">
        <title>Multicomponent nature underlies the extraordinary mechanical properties of spider dragline silk.</title>
        <authorList>
            <person name="Kono N."/>
            <person name="Nakamura H."/>
            <person name="Mori M."/>
            <person name="Yoshida Y."/>
            <person name="Ohtoshi R."/>
            <person name="Malay A.D."/>
            <person name="Moran D.A.P."/>
            <person name="Tomita M."/>
            <person name="Numata K."/>
            <person name="Arakawa K."/>
        </authorList>
    </citation>
    <scope>NUCLEOTIDE SEQUENCE</scope>
</reference>
<proteinExistence type="predicted"/>
<dbReference type="Proteomes" id="UP000886998">
    <property type="component" value="Unassembled WGS sequence"/>
</dbReference>
<accession>A0A8X6Y9D7</accession>
<sequence>MAATGHIQYQFRKSWELHANISVGMRFEAVLDSAPNKLEDLKAADKDFKEWMRMDSWDDDQQEIVNKYYKKLKDALGSMIEAITSMDAPDGIGPDHFDKAFQFYGEGPENIPNKYVRELTKLIHDVEKREFQWYPYTTAVSHYIHWGSINCSLPTTEPVYVGYAASSPKGFGSGSSLLCLDVEPLMDSMELDEDTPKSYLNGLTYESTNKETGPAYCAFCKLGNASAVITMIGRSDCPSDMKLEYSGFLVTNHRAISQPICFDYHPDDKIVDLHSQEDKFAGKLAPLWMMCKECEEDEEEEKARYMSCAVCSR</sequence>
<comment type="caution">
    <text evidence="1">The sequence shown here is derived from an EMBL/GenBank/DDBJ whole genome shotgun (WGS) entry which is preliminary data.</text>
</comment>
<evidence type="ECO:0000313" key="2">
    <source>
        <dbReference type="Proteomes" id="UP000886998"/>
    </source>
</evidence>
<dbReference type="EMBL" id="BMAV01016142">
    <property type="protein sequence ID" value="GFY66632.1"/>
    <property type="molecule type" value="Genomic_DNA"/>
</dbReference>
<dbReference type="OrthoDB" id="6427740at2759"/>
<organism evidence="1 2">
    <name type="scientific">Trichonephila inaurata madagascariensis</name>
    <dbReference type="NCBI Taxonomy" id="2747483"/>
    <lineage>
        <taxon>Eukaryota</taxon>
        <taxon>Metazoa</taxon>
        <taxon>Ecdysozoa</taxon>
        <taxon>Arthropoda</taxon>
        <taxon>Chelicerata</taxon>
        <taxon>Arachnida</taxon>
        <taxon>Araneae</taxon>
        <taxon>Araneomorphae</taxon>
        <taxon>Entelegynae</taxon>
        <taxon>Araneoidea</taxon>
        <taxon>Nephilidae</taxon>
        <taxon>Trichonephila</taxon>
        <taxon>Trichonephila inaurata</taxon>
    </lineage>
</organism>
<protein>
    <submittedName>
        <fullName evidence="1">Uncharacterized protein</fullName>
    </submittedName>
</protein>
<keyword evidence="2" id="KW-1185">Reference proteome</keyword>
<dbReference type="AlphaFoldDB" id="A0A8X6Y9D7"/>
<name>A0A8X6Y9D7_9ARAC</name>